<dbReference type="GO" id="GO:0016020">
    <property type="term" value="C:membrane"/>
    <property type="evidence" value="ECO:0007669"/>
    <property type="project" value="UniProtKB-SubCell"/>
</dbReference>
<evidence type="ECO:0000256" key="2">
    <source>
        <dbReference type="ARBA" id="ARBA00007375"/>
    </source>
</evidence>
<name>A0A7W0HR04_9ACTN</name>
<keyword evidence="5 6" id="KW-0472">Membrane</keyword>
<evidence type="ECO:0000256" key="3">
    <source>
        <dbReference type="ARBA" id="ARBA00022692"/>
    </source>
</evidence>
<proteinExistence type="inferred from homology"/>
<keyword evidence="8" id="KW-1185">Reference proteome</keyword>
<dbReference type="InterPro" id="IPR012506">
    <property type="entry name" value="TMEM86B-like"/>
</dbReference>
<dbReference type="AlphaFoldDB" id="A0A7W0HR04"/>
<dbReference type="PANTHER" id="PTHR31885:SF6">
    <property type="entry name" value="GH04784P"/>
    <property type="match status" value="1"/>
</dbReference>
<dbReference type="GO" id="GO:0016787">
    <property type="term" value="F:hydrolase activity"/>
    <property type="evidence" value="ECO:0007669"/>
    <property type="project" value="TreeGrafter"/>
</dbReference>
<feature type="transmembrane region" description="Helical" evidence="6">
    <location>
        <begin position="93"/>
        <end position="111"/>
    </location>
</feature>
<dbReference type="EMBL" id="JACDUR010000003">
    <property type="protein sequence ID" value="MBA2892121.1"/>
    <property type="molecule type" value="Genomic_DNA"/>
</dbReference>
<keyword evidence="4 6" id="KW-1133">Transmembrane helix</keyword>
<feature type="transmembrane region" description="Helical" evidence="6">
    <location>
        <begin position="117"/>
        <end position="133"/>
    </location>
</feature>
<evidence type="ECO:0000313" key="7">
    <source>
        <dbReference type="EMBL" id="MBA2892121.1"/>
    </source>
</evidence>
<evidence type="ECO:0000256" key="6">
    <source>
        <dbReference type="SAM" id="Phobius"/>
    </source>
</evidence>
<sequence length="202" mass="21375">MFRNAFWACSAIHLISLITGPTWLEWVTKALLMPLLAAWVISRGGPRLVVAALGFSWLGDVLLQFDGLFIAGMGAFALAHVCYVTYFAGRPRIAVVAGYAVAWAVLMALLWPSLGALQIPIALYSLLLTATAVMSTRHSLAAAVGGGLFLLSDTLIAVRLAGIDLPLGGVLVMSTYIAAQYLLASATSRRDHTPAYGTAAAR</sequence>
<comment type="similarity">
    <text evidence="2">Belongs to the TMEM86 family.</text>
</comment>
<evidence type="ECO:0000256" key="1">
    <source>
        <dbReference type="ARBA" id="ARBA00004141"/>
    </source>
</evidence>
<feature type="transmembrane region" description="Helical" evidence="6">
    <location>
        <begin position="140"/>
        <end position="161"/>
    </location>
</feature>
<dbReference type="Pfam" id="PF07947">
    <property type="entry name" value="YhhN"/>
    <property type="match status" value="1"/>
</dbReference>
<feature type="transmembrane region" description="Helical" evidence="6">
    <location>
        <begin position="167"/>
        <end position="184"/>
    </location>
</feature>
<organism evidence="7 8">
    <name type="scientific">Nonomuraea soli</name>
    <dbReference type="NCBI Taxonomy" id="1032476"/>
    <lineage>
        <taxon>Bacteria</taxon>
        <taxon>Bacillati</taxon>
        <taxon>Actinomycetota</taxon>
        <taxon>Actinomycetes</taxon>
        <taxon>Streptosporangiales</taxon>
        <taxon>Streptosporangiaceae</taxon>
        <taxon>Nonomuraea</taxon>
    </lineage>
</organism>
<reference evidence="7 8" key="1">
    <citation type="submission" date="2020-07" db="EMBL/GenBank/DDBJ databases">
        <title>Genomic Encyclopedia of Type Strains, Phase IV (KMG-IV): sequencing the most valuable type-strain genomes for metagenomic binning, comparative biology and taxonomic classification.</title>
        <authorList>
            <person name="Goeker M."/>
        </authorList>
    </citation>
    <scope>NUCLEOTIDE SEQUENCE [LARGE SCALE GENOMIC DNA]</scope>
    <source>
        <strain evidence="7 8">DSM 45533</strain>
    </source>
</reference>
<dbReference type="Proteomes" id="UP000530928">
    <property type="component" value="Unassembled WGS sequence"/>
</dbReference>
<dbReference type="RefSeq" id="WP_220133620.1">
    <property type="nucleotide sequence ID" value="NZ_BAABAM010000002.1"/>
</dbReference>
<feature type="transmembrane region" description="Helical" evidence="6">
    <location>
        <begin position="6"/>
        <end position="24"/>
    </location>
</feature>
<accession>A0A7W0HR04</accession>
<dbReference type="PANTHER" id="PTHR31885">
    <property type="entry name" value="GH04784P"/>
    <property type="match status" value="1"/>
</dbReference>
<evidence type="ECO:0000256" key="5">
    <source>
        <dbReference type="ARBA" id="ARBA00023136"/>
    </source>
</evidence>
<protein>
    <submittedName>
        <fullName evidence="7">Putative membrane protein YhhN</fullName>
    </submittedName>
</protein>
<gene>
    <name evidence="7" type="ORF">HNR30_003462</name>
</gene>
<keyword evidence="3 6" id="KW-0812">Transmembrane</keyword>
<comment type="caution">
    <text evidence="7">The sequence shown here is derived from an EMBL/GenBank/DDBJ whole genome shotgun (WGS) entry which is preliminary data.</text>
</comment>
<evidence type="ECO:0000313" key="8">
    <source>
        <dbReference type="Proteomes" id="UP000530928"/>
    </source>
</evidence>
<comment type="subcellular location">
    <subcellularLocation>
        <location evidence="1">Membrane</location>
        <topology evidence="1">Multi-pass membrane protein</topology>
    </subcellularLocation>
</comment>
<evidence type="ECO:0000256" key="4">
    <source>
        <dbReference type="ARBA" id="ARBA00022989"/>
    </source>
</evidence>
<feature type="transmembrane region" description="Helical" evidence="6">
    <location>
        <begin position="67"/>
        <end position="86"/>
    </location>
</feature>